<dbReference type="SUPFAM" id="SSF56281">
    <property type="entry name" value="Metallo-hydrolase/oxidoreductase"/>
    <property type="match status" value="1"/>
</dbReference>
<organism evidence="2 3">
    <name type="scientific">Candidatus Avichristensenella intestinipullorum</name>
    <dbReference type="NCBI Taxonomy" id="2840693"/>
    <lineage>
        <taxon>Bacteria</taxon>
        <taxon>Bacillati</taxon>
        <taxon>Bacillota</taxon>
        <taxon>Clostridia</taxon>
        <taxon>Candidatus Avichristensenella</taxon>
    </lineage>
</organism>
<comment type="caution">
    <text evidence="2">The sequence shown here is derived from an EMBL/GenBank/DDBJ whole genome shotgun (WGS) entry which is preliminary data.</text>
</comment>
<dbReference type="InterPro" id="IPR050855">
    <property type="entry name" value="NDM-1-like"/>
</dbReference>
<reference evidence="2" key="2">
    <citation type="journal article" date="2021" name="PeerJ">
        <title>Extensive microbial diversity within the chicken gut microbiome revealed by metagenomics and culture.</title>
        <authorList>
            <person name="Gilroy R."/>
            <person name="Ravi A."/>
            <person name="Getino M."/>
            <person name="Pursley I."/>
            <person name="Horton D.L."/>
            <person name="Alikhan N.F."/>
            <person name="Baker D."/>
            <person name="Gharbi K."/>
            <person name="Hall N."/>
            <person name="Watson M."/>
            <person name="Adriaenssens E.M."/>
            <person name="Foster-Nyarko E."/>
            <person name="Jarju S."/>
            <person name="Secka A."/>
            <person name="Antonio M."/>
            <person name="Oren A."/>
            <person name="Chaudhuri R.R."/>
            <person name="La Ragione R."/>
            <person name="Hildebrand F."/>
            <person name="Pallen M.J."/>
        </authorList>
    </citation>
    <scope>NUCLEOTIDE SEQUENCE</scope>
    <source>
        <strain evidence="2">ChiHile30-977</strain>
    </source>
</reference>
<dbReference type="Gene3D" id="3.60.15.10">
    <property type="entry name" value="Ribonuclease Z/Hydroxyacylglutathione hydrolase-like"/>
    <property type="match status" value="1"/>
</dbReference>
<feature type="domain" description="Metallo-beta-lactamase" evidence="1">
    <location>
        <begin position="21"/>
        <end position="184"/>
    </location>
</feature>
<name>A0A9D0YVI3_9FIRM</name>
<proteinExistence type="predicted"/>
<dbReference type="PANTHER" id="PTHR42951">
    <property type="entry name" value="METALLO-BETA-LACTAMASE DOMAIN-CONTAINING"/>
    <property type="match status" value="1"/>
</dbReference>
<accession>A0A9D0YVI3</accession>
<evidence type="ECO:0000313" key="3">
    <source>
        <dbReference type="Proteomes" id="UP000886819"/>
    </source>
</evidence>
<reference evidence="2" key="1">
    <citation type="submission" date="2020-10" db="EMBL/GenBank/DDBJ databases">
        <authorList>
            <person name="Gilroy R."/>
        </authorList>
    </citation>
    <scope>NUCLEOTIDE SEQUENCE</scope>
    <source>
        <strain evidence="2">ChiHile30-977</strain>
    </source>
</reference>
<dbReference type="AlphaFoldDB" id="A0A9D0YVI3"/>
<dbReference type="EMBL" id="DVFI01000070">
    <property type="protein sequence ID" value="HIQ62852.1"/>
    <property type="molecule type" value="Genomic_DNA"/>
</dbReference>
<sequence>MNNSYDVKALAPGAWAIEMEKVRAFLVAGDTSALLIDTGAGGVNLRAAVCECTALPLRVVNTHSHYDHISGNRDFPMQFAHPLELSALLQAGFRPNPVGDGAGFDLGGRILQVVGLPGHSPGSIGLWDAEAGLLFAGDTVAGGRPVTLCLTGASLEAYIRSMGRILAMEDDGEGGTVRRIFCCHGSLEVDMDTVRQLKDCAEQIQRGELAGEPLPDGSARTLPEAARIYRLGDVALIV</sequence>
<protein>
    <submittedName>
        <fullName evidence="2">MBL fold metallo-hydrolase</fullName>
    </submittedName>
</protein>
<evidence type="ECO:0000313" key="2">
    <source>
        <dbReference type="EMBL" id="HIQ62852.1"/>
    </source>
</evidence>
<dbReference type="InterPro" id="IPR036866">
    <property type="entry name" value="RibonucZ/Hydroxyglut_hydro"/>
</dbReference>
<dbReference type="InterPro" id="IPR001279">
    <property type="entry name" value="Metallo-B-lactamas"/>
</dbReference>
<dbReference type="Pfam" id="PF00753">
    <property type="entry name" value="Lactamase_B"/>
    <property type="match status" value="1"/>
</dbReference>
<dbReference type="Proteomes" id="UP000886819">
    <property type="component" value="Unassembled WGS sequence"/>
</dbReference>
<dbReference type="SMART" id="SM00849">
    <property type="entry name" value="Lactamase_B"/>
    <property type="match status" value="1"/>
</dbReference>
<gene>
    <name evidence="2" type="ORF">IAA66_04595</name>
</gene>
<dbReference type="PANTHER" id="PTHR42951:SF17">
    <property type="entry name" value="METALLO-BETA-LACTAMASE DOMAIN-CONTAINING PROTEIN"/>
    <property type="match status" value="1"/>
</dbReference>
<evidence type="ECO:0000259" key="1">
    <source>
        <dbReference type="SMART" id="SM00849"/>
    </source>
</evidence>